<reference evidence="1" key="2">
    <citation type="journal article" date="2015" name="Data Brief">
        <title>Shoot transcriptome of the giant reed, Arundo donax.</title>
        <authorList>
            <person name="Barrero R.A."/>
            <person name="Guerrero F.D."/>
            <person name="Moolhuijzen P."/>
            <person name="Goolsby J.A."/>
            <person name="Tidwell J."/>
            <person name="Bellgard S.E."/>
            <person name="Bellgard M.I."/>
        </authorList>
    </citation>
    <scope>NUCLEOTIDE SEQUENCE</scope>
    <source>
        <tissue evidence="1">Shoot tissue taken approximately 20 cm above the soil surface</tissue>
    </source>
</reference>
<name>A0A0A8ZRY2_ARUDO</name>
<dbReference type="AlphaFoldDB" id="A0A0A8ZRY2"/>
<organism evidence="1">
    <name type="scientific">Arundo donax</name>
    <name type="common">Giant reed</name>
    <name type="synonym">Donax arundinaceus</name>
    <dbReference type="NCBI Taxonomy" id="35708"/>
    <lineage>
        <taxon>Eukaryota</taxon>
        <taxon>Viridiplantae</taxon>
        <taxon>Streptophyta</taxon>
        <taxon>Embryophyta</taxon>
        <taxon>Tracheophyta</taxon>
        <taxon>Spermatophyta</taxon>
        <taxon>Magnoliopsida</taxon>
        <taxon>Liliopsida</taxon>
        <taxon>Poales</taxon>
        <taxon>Poaceae</taxon>
        <taxon>PACMAD clade</taxon>
        <taxon>Arundinoideae</taxon>
        <taxon>Arundineae</taxon>
        <taxon>Arundo</taxon>
    </lineage>
</organism>
<reference evidence="1" key="1">
    <citation type="submission" date="2014-09" db="EMBL/GenBank/DDBJ databases">
        <authorList>
            <person name="Magalhaes I.L.F."/>
            <person name="Oliveira U."/>
            <person name="Santos F.R."/>
            <person name="Vidigal T.H.D.A."/>
            <person name="Brescovit A.D."/>
            <person name="Santos A.J."/>
        </authorList>
    </citation>
    <scope>NUCLEOTIDE SEQUENCE</scope>
    <source>
        <tissue evidence="1">Shoot tissue taken approximately 20 cm above the soil surface</tissue>
    </source>
</reference>
<protein>
    <submittedName>
        <fullName evidence="1">Uncharacterized protein</fullName>
    </submittedName>
</protein>
<proteinExistence type="predicted"/>
<dbReference type="EMBL" id="GBRH01258370">
    <property type="protein sequence ID" value="JAD39525.1"/>
    <property type="molecule type" value="Transcribed_RNA"/>
</dbReference>
<evidence type="ECO:0000313" key="1">
    <source>
        <dbReference type="EMBL" id="JAD39525.1"/>
    </source>
</evidence>
<accession>A0A0A8ZRY2</accession>
<sequence>MASIRLFSLKGSSFRSRTTCQQVSSVISVIVGVHRKPILDDPTID</sequence>